<dbReference type="Proteomes" id="UP000823941">
    <property type="component" value="Chromosome 8"/>
</dbReference>
<protein>
    <recommendedName>
        <fullName evidence="1">FP protein C-terminal domain-containing protein</fullName>
    </recommendedName>
</protein>
<proteinExistence type="predicted"/>
<dbReference type="Pfam" id="PF25298">
    <property type="entry name" value="Baculo_FP_2nd"/>
    <property type="match status" value="1"/>
</dbReference>
<organism evidence="2 3">
    <name type="scientific">Plutella xylostella</name>
    <name type="common">Diamondback moth</name>
    <name type="synonym">Plutella maculipennis</name>
    <dbReference type="NCBI Taxonomy" id="51655"/>
    <lineage>
        <taxon>Eukaryota</taxon>
        <taxon>Metazoa</taxon>
        <taxon>Ecdysozoa</taxon>
        <taxon>Arthropoda</taxon>
        <taxon>Hexapoda</taxon>
        <taxon>Insecta</taxon>
        <taxon>Pterygota</taxon>
        <taxon>Neoptera</taxon>
        <taxon>Endopterygota</taxon>
        <taxon>Lepidoptera</taxon>
        <taxon>Glossata</taxon>
        <taxon>Ditrysia</taxon>
        <taxon>Yponomeutoidea</taxon>
        <taxon>Plutellidae</taxon>
        <taxon>Plutella</taxon>
    </lineage>
</organism>
<dbReference type="InterPro" id="IPR057251">
    <property type="entry name" value="FP_C"/>
</dbReference>
<gene>
    <name evidence="2" type="ORF">JYU34_005505</name>
</gene>
<evidence type="ECO:0000313" key="3">
    <source>
        <dbReference type="Proteomes" id="UP000823941"/>
    </source>
</evidence>
<accession>A0ABQ7QTC7</accession>
<comment type="caution">
    <text evidence="2">The sequence shown here is derived from an EMBL/GenBank/DDBJ whole genome shotgun (WGS) entry which is preliminary data.</text>
</comment>
<dbReference type="EMBL" id="JAHIBW010000008">
    <property type="protein sequence ID" value="KAG7308311.1"/>
    <property type="molecule type" value="Genomic_DNA"/>
</dbReference>
<reference evidence="2 3" key="1">
    <citation type="submission" date="2021-06" db="EMBL/GenBank/DDBJ databases">
        <title>A haploid diamondback moth (Plutella xylostella L.) genome assembly resolves 31 chromosomes and identifies a diamide resistance mutation.</title>
        <authorList>
            <person name="Ward C.M."/>
            <person name="Perry K.D."/>
            <person name="Baker G."/>
            <person name="Powis K."/>
            <person name="Heckel D.G."/>
            <person name="Baxter S.W."/>
        </authorList>
    </citation>
    <scope>NUCLEOTIDE SEQUENCE [LARGE SCALE GENOMIC DNA]</scope>
    <source>
        <strain evidence="2 3">LV</strain>
        <tissue evidence="2">Single pupa</tissue>
    </source>
</reference>
<evidence type="ECO:0000259" key="1">
    <source>
        <dbReference type="Pfam" id="PF25298"/>
    </source>
</evidence>
<feature type="domain" description="FP protein C-terminal" evidence="1">
    <location>
        <begin position="109"/>
        <end position="160"/>
    </location>
</feature>
<keyword evidence="3" id="KW-1185">Reference proteome</keyword>
<evidence type="ECO:0000313" key="2">
    <source>
        <dbReference type="EMBL" id="KAG7308311.1"/>
    </source>
</evidence>
<sequence length="167" mass="19380">MRKTSLELRNIPRQPKENKTDLFNMIHNLLKALKIESMFSEIKDVYRVPKKSDTNNITTVIIELSSTLTRINILNEIKSFYKNNNGIQLNTTHLGLSSKSPIYGSEYLTAKTKRIHFLARDFMKTENYKFCWISNGNVFLKKEEGSPHILVKSEEILTSLKKKQTNV</sequence>
<name>A0ABQ7QTC7_PLUXY</name>